<evidence type="ECO:0000259" key="4">
    <source>
        <dbReference type="Pfam" id="PF17168"/>
    </source>
</evidence>
<feature type="domain" description="Glutaminase A N-terminal" evidence="4">
    <location>
        <begin position="380"/>
        <end position="453"/>
    </location>
</feature>
<evidence type="ECO:0000313" key="5">
    <source>
        <dbReference type="EMBL" id="SFP48982.1"/>
    </source>
</evidence>
<feature type="domain" description="DUF4964" evidence="2">
    <location>
        <begin position="21"/>
        <end position="87"/>
    </location>
</feature>
<dbReference type="InterPro" id="IPR008928">
    <property type="entry name" value="6-hairpin_glycosidase_sf"/>
</dbReference>
<keyword evidence="6" id="KW-1185">Reference proteome</keyword>
<dbReference type="PANTHER" id="PTHR31987">
    <property type="entry name" value="GLUTAMINASE A-RELATED"/>
    <property type="match status" value="1"/>
</dbReference>
<name>A0A1I5QRX4_9BACT</name>
<evidence type="ECO:0000256" key="1">
    <source>
        <dbReference type="SAM" id="SignalP"/>
    </source>
</evidence>
<feature type="domain" description="Glutaminase A central" evidence="3">
    <location>
        <begin position="459"/>
        <end position="795"/>
    </location>
</feature>
<proteinExistence type="predicted"/>
<dbReference type="InterPro" id="IPR052743">
    <property type="entry name" value="Glutaminase_GtaA"/>
</dbReference>
<organism evidence="5 6">
    <name type="scientific">Pseudarcicella hirudinis</name>
    <dbReference type="NCBI Taxonomy" id="1079859"/>
    <lineage>
        <taxon>Bacteria</taxon>
        <taxon>Pseudomonadati</taxon>
        <taxon>Bacteroidota</taxon>
        <taxon>Cytophagia</taxon>
        <taxon>Cytophagales</taxon>
        <taxon>Flectobacillaceae</taxon>
        <taxon>Pseudarcicella</taxon>
    </lineage>
</organism>
<dbReference type="InterPro" id="IPR008979">
    <property type="entry name" value="Galactose-bd-like_sf"/>
</dbReference>
<reference evidence="5 6" key="1">
    <citation type="submission" date="2016-10" db="EMBL/GenBank/DDBJ databases">
        <authorList>
            <person name="de Groot N.N."/>
        </authorList>
    </citation>
    <scope>NUCLEOTIDE SEQUENCE [LARGE SCALE GENOMIC DNA]</scope>
    <source>
        <strain evidence="6">E92,LMG 26720,CCM 7988</strain>
    </source>
</reference>
<dbReference type="OrthoDB" id="175993at2"/>
<evidence type="ECO:0000259" key="2">
    <source>
        <dbReference type="Pfam" id="PF16334"/>
    </source>
</evidence>
<dbReference type="SUPFAM" id="SSF48208">
    <property type="entry name" value="Six-hairpin glycosidases"/>
    <property type="match status" value="1"/>
</dbReference>
<evidence type="ECO:0000313" key="6">
    <source>
        <dbReference type="Proteomes" id="UP000199306"/>
    </source>
</evidence>
<dbReference type="InterPro" id="IPR032514">
    <property type="entry name" value="GtaA_central"/>
</dbReference>
<dbReference type="InterPro" id="IPR033433">
    <property type="entry name" value="GtaA_N"/>
</dbReference>
<dbReference type="InterPro" id="IPR012341">
    <property type="entry name" value="6hp_glycosidase-like_sf"/>
</dbReference>
<dbReference type="EMBL" id="FOXH01000003">
    <property type="protein sequence ID" value="SFP48982.1"/>
    <property type="molecule type" value="Genomic_DNA"/>
</dbReference>
<dbReference type="Pfam" id="PF17168">
    <property type="entry name" value="DUF5127"/>
    <property type="match status" value="2"/>
</dbReference>
<dbReference type="SUPFAM" id="SSF49785">
    <property type="entry name" value="Galactose-binding domain-like"/>
    <property type="match status" value="1"/>
</dbReference>
<gene>
    <name evidence="5" type="ORF">SAMN04515674_103335</name>
</gene>
<dbReference type="Gene3D" id="1.50.10.10">
    <property type="match status" value="1"/>
</dbReference>
<feature type="domain" description="Glutaminase A N-terminal" evidence="4">
    <location>
        <begin position="251"/>
        <end position="369"/>
    </location>
</feature>
<evidence type="ECO:0000259" key="3">
    <source>
        <dbReference type="Pfam" id="PF16335"/>
    </source>
</evidence>
<dbReference type="AlphaFoldDB" id="A0A1I5QRX4"/>
<dbReference type="Pfam" id="PF16335">
    <property type="entry name" value="GtaA_6_Hairpin"/>
    <property type="match status" value="1"/>
</dbReference>
<dbReference type="Pfam" id="PF16334">
    <property type="entry name" value="DUF4964"/>
    <property type="match status" value="1"/>
</dbReference>
<dbReference type="Gene3D" id="2.60.120.260">
    <property type="entry name" value="Galactose-binding domain-like"/>
    <property type="match status" value="1"/>
</dbReference>
<accession>A0A1I5QRX4</accession>
<sequence length="804" mass="90185">MKKRLLTLILLFSCAGSVVMSQSLRPPAYPLLTSDPYFSVWSFSDKVNESVTRHWTGKNNSLEGVISVDGKSYQFLGLPQVTYKTLAPAASERIYPVKYTFGTPAKGWEKEQFDDASWQTGNAPFGNGAGSNPVKPGTMWTTNDVWYRREITLTDFSAEHLRLSVSNDEDIEIYINGVLAYHCETCYIGGYEYYPIQPQALKAVKKGKNIIAVHCKNTVGGAFADAGISEEIPPRQLIRKAEQISVKVSATNTTYQFKAGNVLLETVFTSPLLLDELETLTRPASYVTFSVKSSDNKTHKVKVEFNVSADLSVNMPAQEVTMKLSPEKTNGLNIASAGSVEQNILGKKGDDIRIDWGHVLLASKDGKISVSEPSERMLKSSFDFGQVNSNKIQKHLIVGYDDIYSVEYFGKKLRGWWRRDPGMTAEKMLNQAENDYTRVFKKCTAFDKKLYADALASGGKEYADLCELAYRQAIAAHKAVDRGDGTLLFFSKENFSNGSIGTVDVTYPSAPMFLLYNNTLMKGLLEFIFEYSESGRWNKPFAAHDVGTYPLANGQTYGEDMPVEECGNMVILATAVCIRDGNASYARKHWATLSTWVQYLEKEGFDPANQLCTDDFAGHLARNINLSAKAIVGIAGYGKMAEMLGDTKTAEKYTKLARELALKWQEMAKDSEHYALTFDKKGTWSQKYNIVWDKLLGLNIFPKDITQKEIRYYLTKQNTYGLPLDSRKSYTKSDWIIWTATMADNKSDFEKLVKPIWKFANESPTRVPLTDWHETTNGKQVGFQARSVVGGYFIKMLEGKLRKK</sequence>
<dbReference type="RefSeq" id="WP_092014591.1">
    <property type="nucleotide sequence ID" value="NZ_FOXH01000003.1"/>
</dbReference>
<evidence type="ECO:0008006" key="7">
    <source>
        <dbReference type="Google" id="ProtNLM"/>
    </source>
</evidence>
<feature type="chain" id="PRO_5011716811" description="L-glutaminase" evidence="1">
    <location>
        <begin position="21"/>
        <end position="804"/>
    </location>
</feature>
<dbReference type="Proteomes" id="UP000199306">
    <property type="component" value="Unassembled WGS sequence"/>
</dbReference>
<feature type="signal peptide" evidence="1">
    <location>
        <begin position="1"/>
        <end position="20"/>
    </location>
</feature>
<keyword evidence="1" id="KW-0732">Signal</keyword>
<dbReference type="STRING" id="1079859.SAMN04515674_103335"/>
<dbReference type="PANTHER" id="PTHR31987:SF1">
    <property type="entry name" value="GLUTAMINASE A"/>
    <property type="match status" value="1"/>
</dbReference>
<protein>
    <recommendedName>
        <fullName evidence="7">L-glutaminase</fullName>
    </recommendedName>
</protein>
<dbReference type="InterPro" id="IPR032515">
    <property type="entry name" value="DUF4964"/>
</dbReference>
<dbReference type="GO" id="GO:0005975">
    <property type="term" value="P:carbohydrate metabolic process"/>
    <property type="evidence" value="ECO:0007669"/>
    <property type="project" value="InterPro"/>
</dbReference>